<dbReference type="Proteomes" id="UP001267426">
    <property type="component" value="Unassembled WGS sequence"/>
</dbReference>
<proteinExistence type="predicted"/>
<protein>
    <recommendedName>
        <fullName evidence="3">Lipoprotein</fullName>
    </recommendedName>
</protein>
<evidence type="ECO:0000313" key="2">
    <source>
        <dbReference type="Proteomes" id="UP001267426"/>
    </source>
</evidence>
<evidence type="ECO:0008006" key="3">
    <source>
        <dbReference type="Google" id="ProtNLM"/>
    </source>
</evidence>
<comment type="caution">
    <text evidence="1">The sequence shown here is derived from an EMBL/GenBank/DDBJ whole genome shotgun (WGS) entry which is preliminary data.</text>
</comment>
<evidence type="ECO:0000313" key="1">
    <source>
        <dbReference type="EMBL" id="MDT0633152.1"/>
    </source>
</evidence>
<gene>
    <name evidence="1" type="ORF">RM540_15460</name>
</gene>
<dbReference type="RefSeq" id="WP_311665766.1">
    <property type="nucleotide sequence ID" value="NZ_JAVRHT010000055.1"/>
</dbReference>
<accession>A0ABU3BV32</accession>
<sequence>MSLIPLLLAGCGVVRGAFEPSARGEVDAHVVYRLRPDCPTLLARTTDNGYTVMTPLGRVDVPQRNAFVGLGIEETGLFEGPVREGQSVFRYVPPAESGTWDGGGADVTVDVNAVRLDLPAAHARVTDLCGPLPPDVVGDDVPRVPAP</sequence>
<reference evidence="1 2" key="1">
    <citation type="submission" date="2023-09" db="EMBL/GenBank/DDBJ databases">
        <authorList>
            <person name="Rey-Velasco X."/>
        </authorList>
    </citation>
    <scope>NUCLEOTIDE SEQUENCE [LARGE SCALE GENOMIC DNA]</scope>
    <source>
        <strain evidence="1 2">F394</strain>
    </source>
</reference>
<organism evidence="1 2">
    <name type="scientific">Rubrivirga litoralis</name>
    <dbReference type="NCBI Taxonomy" id="3075598"/>
    <lineage>
        <taxon>Bacteria</taxon>
        <taxon>Pseudomonadati</taxon>
        <taxon>Rhodothermota</taxon>
        <taxon>Rhodothermia</taxon>
        <taxon>Rhodothermales</taxon>
        <taxon>Rubricoccaceae</taxon>
        <taxon>Rubrivirga</taxon>
    </lineage>
</organism>
<keyword evidence="2" id="KW-1185">Reference proteome</keyword>
<name>A0ABU3BV32_9BACT</name>
<dbReference type="EMBL" id="JAVRHT010000055">
    <property type="protein sequence ID" value="MDT0633152.1"/>
    <property type="molecule type" value="Genomic_DNA"/>
</dbReference>